<keyword evidence="1" id="KW-0472">Membrane</keyword>
<accession>A0A8S1PLK9</accession>
<feature type="transmembrane region" description="Helical" evidence="1">
    <location>
        <begin position="95"/>
        <end position="116"/>
    </location>
</feature>
<dbReference type="Proteomes" id="UP000692954">
    <property type="component" value="Unassembled WGS sequence"/>
</dbReference>
<sequence>MSFQTCIAGRILNSVGATHLSGSKIQIIADQLVYLAFPIIVFNGFLTALLLSVNNYMEIYSDKYKDHCIIGHAKIFLTYTACYLFLIFIQLSKDIIMLNFMGLVVLSIISGVLIGFQWKM</sequence>
<name>A0A8S1PLK9_9CILI</name>
<evidence type="ECO:0000313" key="2">
    <source>
        <dbReference type="EMBL" id="CAD8104097.1"/>
    </source>
</evidence>
<evidence type="ECO:0000313" key="3">
    <source>
        <dbReference type="Proteomes" id="UP000692954"/>
    </source>
</evidence>
<evidence type="ECO:0000256" key="1">
    <source>
        <dbReference type="SAM" id="Phobius"/>
    </source>
</evidence>
<reference evidence="2" key="1">
    <citation type="submission" date="2021-01" db="EMBL/GenBank/DDBJ databases">
        <authorList>
            <consortium name="Genoscope - CEA"/>
            <person name="William W."/>
        </authorList>
    </citation>
    <scope>NUCLEOTIDE SEQUENCE</scope>
</reference>
<comment type="caution">
    <text evidence="2">The sequence shown here is derived from an EMBL/GenBank/DDBJ whole genome shotgun (WGS) entry which is preliminary data.</text>
</comment>
<protein>
    <submittedName>
        <fullName evidence="2">Uncharacterized protein</fullName>
    </submittedName>
</protein>
<keyword evidence="3" id="KW-1185">Reference proteome</keyword>
<keyword evidence="1" id="KW-1133">Transmembrane helix</keyword>
<dbReference type="AlphaFoldDB" id="A0A8S1PLK9"/>
<feature type="transmembrane region" description="Helical" evidence="1">
    <location>
        <begin position="32"/>
        <end position="57"/>
    </location>
</feature>
<keyword evidence="1" id="KW-0812">Transmembrane</keyword>
<feature type="transmembrane region" description="Helical" evidence="1">
    <location>
        <begin position="69"/>
        <end position="89"/>
    </location>
</feature>
<proteinExistence type="predicted"/>
<organism evidence="2 3">
    <name type="scientific">Paramecium sonneborni</name>
    <dbReference type="NCBI Taxonomy" id="65129"/>
    <lineage>
        <taxon>Eukaryota</taxon>
        <taxon>Sar</taxon>
        <taxon>Alveolata</taxon>
        <taxon>Ciliophora</taxon>
        <taxon>Intramacronucleata</taxon>
        <taxon>Oligohymenophorea</taxon>
        <taxon>Peniculida</taxon>
        <taxon>Parameciidae</taxon>
        <taxon>Paramecium</taxon>
    </lineage>
</organism>
<dbReference type="OrthoDB" id="298633at2759"/>
<dbReference type="EMBL" id="CAJJDN010000081">
    <property type="protein sequence ID" value="CAD8104097.1"/>
    <property type="molecule type" value="Genomic_DNA"/>
</dbReference>
<gene>
    <name evidence="2" type="ORF">PSON_ATCC_30995.1.T0810180</name>
</gene>